<organism evidence="1 2">
    <name type="scientific">Dallia pectoralis</name>
    <name type="common">Alaska blackfish</name>
    <dbReference type="NCBI Taxonomy" id="75939"/>
    <lineage>
        <taxon>Eukaryota</taxon>
        <taxon>Metazoa</taxon>
        <taxon>Chordata</taxon>
        <taxon>Craniata</taxon>
        <taxon>Vertebrata</taxon>
        <taxon>Euteleostomi</taxon>
        <taxon>Actinopterygii</taxon>
        <taxon>Neopterygii</taxon>
        <taxon>Teleostei</taxon>
        <taxon>Protacanthopterygii</taxon>
        <taxon>Esociformes</taxon>
        <taxon>Umbridae</taxon>
        <taxon>Dallia</taxon>
    </lineage>
</organism>
<accession>A0ACC2HHG0</accession>
<protein>
    <submittedName>
        <fullName evidence="1">Uncharacterized protein</fullName>
    </submittedName>
</protein>
<evidence type="ECO:0000313" key="1">
    <source>
        <dbReference type="EMBL" id="KAJ8015478.1"/>
    </source>
</evidence>
<dbReference type="EMBL" id="CM055729">
    <property type="protein sequence ID" value="KAJ8015478.1"/>
    <property type="molecule type" value="Genomic_DNA"/>
</dbReference>
<dbReference type="Proteomes" id="UP001157502">
    <property type="component" value="Chromosome 2"/>
</dbReference>
<name>A0ACC2HHG0_DALPE</name>
<sequence length="378" mass="42201">MNMVQEFHVLRCYSCQTYQVHQVKKSKKWNCKMCGEKQSVLKEFGRGSGVDCRCHVQKLNARRGEILEQDQKAWSQCEVGNMAEEELVDRGQRHGSHNSAETKGSRWTKYLQMTEDTAKVEEEDENVYMDRNNLHGNIQLRKRKRGREEESTHLSGDGDSGPPTGWMTREKTPKTRHNRPPSSSAHVHLPPKRSAVCGQPVPACSKFPNVATPSSTTSSTSPDSYRAITSQPSGFPATKVTHASKWSQFLTSASPDGDHEVTSWGDTTTYKNHPNTIVPEDLNEVLVDPNFTKFPRRESRCVSLLAGASGFLGKTFDRLGSTVTHGGFEEAANIRGTGHTSLPQRDEFSHYVPPTNHPGPALSLGTLFYTDDDFDDTF</sequence>
<proteinExistence type="predicted"/>
<comment type="caution">
    <text evidence="1">The sequence shown here is derived from an EMBL/GenBank/DDBJ whole genome shotgun (WGS) entry which is preliminary data.</text>
</comment>
<evidence type="ECO:0000313" key="2">
    <source>
        <dbReference type="Proteomes" id="UP001157502"/>
    </source>
</evidence>
<keyword evidence="2" id="KW-1185">Reference proteome</keyword>
<reference evidence="1" key="1">
    <citation type="submission" date="2021-05" db="EMBL/GenBank/DDBJ databases">
        <authorList>
            <person name="Pan Q."/>
            <person name="Jouanno E."/>
            <person name="Zahm M."/>
            <person name="Klopp C."/>
            <person name="Cabau C."/>
            <person name="Louis A."/>
            <person name="Berthelot C."/>
            <person name="Parey E."/>
            <person name="Roest Crollius H."/>
            <person name="Montfort J."/>
            <person name="Robinson-Rechavi M."/>
            <person name="Bouchez O."/>
            <person name="Lampietro C."/>
            <person name="Lopez Roques C."/>
            <person name="Donnadieu C."/>
            <person name="Postlethwait J."/>
            <person name="Bobe J."/>
            <person name="Dillon D."/>
            <person name="Chandos A."/>
            <person name="von Hippel F."/>
            <person name="Guiguen Y."/>
        </authorList>
    </citation>
    <scope>NUCLEOTIDE SEQUENCE</scope>
    <source>
        <strain evidence="1">YG-Jan2019</strain>
    </source>
</reference>
<gene>
    <name evidence="1" type="ORF">DPEC_G00026560</name>
</gene>